<keyword evidence="13" id="KW-1185">Reference proteome</keyword>
<evidence type="ECO:0000256" key="3">
    <source>
        <dbReference type="ARBA" id="ARBA00012154"/>
    </source>
</evidence>
<dbReference type="GO" id="GO:0000287">
    <property type="term" value="F:magnesium ion binding"/>
    <property type="evidence" value="ECO:0007669"/>
    <property type="project" value="UniProtKB-UniRule"/>
</dbReference>
<keyword evidence="11" id="KW-0479">Metal-binding</keyword>
<dbReference type="GO" id="GO:0005829">
    <property type="term" value="C:cytosol"/>
    <property type="evidence" value="ECO:0007669"/>
    <property type="project" value="TreeGrafter"/>
</dbReference>
<dbReference type="GO" id="GO:0005524">
    <property type="term" value="F:ATP binding"/>
    <property type="evidence" value="ECO:0007669"/>
    <property type="project" value="UniProtKB-UniRule"/>
</dbReference>
<keyword evidence="8 11" id="KW-0067">ATP-binding</keyword>
<dbReference type="HAMAP" id="MF_00109">
    <property type="entry name" value="Shikimate_kinase"/>
    <property type="match status" value="1"/>
</dbReference>
<evidence type="ECO:0000313" key="13">
    <source>
        <dbReference type="Proteomes" id="UP000254924"/>
    </source>
</evidence>
<evidence type="ECO:0000256" key="6">
    <source>
        <dbReference type="ARBA" id="ARBA00022741"/>
    </source>
</evidence>
<feature type="binding site" evidence="11">
    <location>
        <position position="113"/>
    </location>
    <ligand>
        <name>ATP</name>
        <dbReference type="ChEBI" id="CHEBI:30616"/>
    </ligand>
</feature>
<feature type="binding site" evidence="11">
    <location>
        <position position="28"/>
    </location>
    <ligand>
        <name>substrate</name>
    </ligand>
</feature>
<gene>
    <name evidence="11 12" type="primary">aroK</name>
    <name evidence="12" type="ORF">NCTC12224_01428</name>
</gene>
<evidence type="ECO:0000256" key="4">
    <source>
        <dbReference type="ARBA" id="ARBA00022605"/>
    </source>
</evidence>
<dbReference type="OrthoDB" id="9800332at2"/>
<dbReference type="GO" id="GO:0004765">
    <property type="term" value="F:shikimate kinase activity"/>
    <property type="evidence" value="ECO:0007669"/>
    <property type="project" value="UniProtKB-UniRule"/>
</dbReference>
<evidence type="ECO:0000313" key="12">
    <source>
        <dbReference type="EMBL" id="SUN61341.1"/>
    </source>
</evidence>
<evidence type="ECO:0000256" key="11">
    <source>
        <dbReference type="HAMAP-Rule" id="MF_00109"/>
    </source>
</evidence>
<dbReference type="PROSITE" id="PS01128">
    <property type="entry name" value="SHIKIMATE_KINASE"/>
    <property type="match status" value="1"/>
</dbReference>
<sequence length="158" mass="17759">MAKILVGFMGAGKSTVARLLDPDYIDMDEVIEKRIGMPIADFFASQGEAAFRQIESQVLEELLKSNHVVSTGGGVIVSGTNRQLLKYHPDTVYLRASFETLYERIQSDETNVRPLFVNNSKEDFKAIFNGRLDWYEEVASQIVDVDDKTPQAIVEVIK</sequence>
<protein>
    <recommendedName>
        <fullName evidence="3 11">Shikimate kinase</fullName>
        <shortName evidence="11">SK</shortName>
        <ecNumber evidence="3 11">2.7.1.71</ecNumber>
    </recommendedName>
</protein>
<dbReference type="InterPro" id="IPR031322">
    <property type="entry name" value="Shikimate/glucono_kinase"/>
</dbReference>
<proteinExistence type="inferred from homology"/>
<evidence type="ECO:0000256" key="7">
    <source>
        <dbReference type="ARBA" id="ARBA00022777"/>
    </source>
</evidence>
<feature type="binding site" evidence="11">
    <location>
        <position position="14"/>
    </location>
    <ligand>
        <name>Mg(2+)</name>
        <dbReference type="ChEBI" id="CHEBI:18420"/>
    </ligand>
</feature>
<evidence type="ECO:0000256" key="10">
    <source>
        <dbReference type="ARBA" id="ARBA00048567"/>
    </source>
</evidence>
<feature type="binding site" evidence="11">
    <location>
        <position position="52"/>
    </location>
    <ligand>
        <name>substrate</name>
    </ligand>
</feature>
<comment type="function">
    <text evidence="11">Catalyzes the specific phosphorylation of the 3-hydroxyl group of shikimic acid using ATP as a cosubstrate.</text>
</comment>
<dbReference type="UniPathway" id="UPA00053">
    <property type="reaction ID" value="UER00088"/>
</dbReference>
<dbReference type="InterPro" id="IPR027417">
    <property type="entry name" value="P-loop_NTPase"/>
</dbReference>
<dbReference type="PANTHER" id="PTHR21087">
    <property type="entry name" value="SHIKIMATE KINASE"/>
    <property type="match status" value="1"/>
</dbReference>
<keyword evidence="4 11" id="KW-0028">Amino-acid biosynthesis</keyword>
<reference evidence="12 13" key="1">
    <citation type="submission" date="2018-06" db="EMBL/GenBank/DDBJ databases">
        <authorList>
            <consortium name="Pathogen Informatics"/>
            <person name="Doyle S."/>
        </authorList>
    </citation>
    <scope>NUCLEOTIDE SEQUENCE [LARGE SCALE GENOMIC DNA]</scope>
    <source>
        <strain evidence="12 13">NCTC12224</strain>
    </source>
</reference>
<dbReference type="CDD" id="cd00464">
    <property type="entry name" value="SK"/>
    <property type="match status" value="1"/>
</dbReference>
<dbReference type="InterPro" id="IPR000623">
    <property type="entry name" value="Shikimate_kinase/TSH1"/>
</dbReference>
<comment type="pathway">
    <text evidence="1 11">Metabolic intermediate biosynthesis; chorismate biosynthesis; chorismate from D-erythrose 4-phosphate and phosphoenolpyruvate: step 5/7.</text>
</comment>
<comment type="cofactor">
    <cofactor evidence="11">
        <name>Mg(2+)</name>
        <dbReference type="ChEBI" id="CHEBI:18420"/>
    </cofactor>
    <text evidence="11">Binds 1 Mg(2+) ion per subunit.</text>
</comment>
<comment type="subcellular location">
    <subcellularLocation>
        <location evidence="11">Cytoplasm</location>
    </subcellularLocation>
</comment>
<dbReference type="SUPFAM" id="SSF52540">
    <property type="entry name" value="P-loop containing nucleoside triphosphate hydrolases"/>
    <property type="match status" value="1"/>
</dbReference>
<comment type="catalytic activity">
    <reaction evidence="10 11">
        <text>shikimate + ATP = 3-phosphoshikimate + ADP + H(+)</text>
        <dbReference type="Rhea" id="RHEA:13121"/>
        <dbReference type="ChEBI" id="CHEBI:15378"/>
        <dbReference type="ChEBI" id="CHEBI:30616"/>
        <dbReference type="ChEBI" id="CHEBI:36208"/>
        <dbReference type="ChEBI" id="CHEBI:145989"/>
        <dbReference type="ChEBI" id="CHEBI:456216"/>
        <dbReference type="EC" id="2.7.1.71"/>
    </reaction>
</comment>
<dbReference type="Gene3D" id="3.40.50.300">
    <property type="entry name" value="P-loop containing nucleotide triphosphate hydrolases"/>
    <property type="match status" value="1"/>
</dbReference>
<evidence type="ECO:0000256" key="1">
    <source>
        <dbReference type="ARBA" id="ARBA00004842"/>
    </source>
</evidence>
<comment type="similarity">
    <text evidence="2 11">Belongs to the shikimate kinase family.</text>
</comment>
<feature type="binding site" evidence="11">
    <location>
        <begin position="10"/>
        <end position="15"/>
    </location>
    <ligand>
        <name>ATP</name>
        <dbReference type="ChEBI" id="CHEBI:30616"/>
    </ligand>
</feature>
<feature type="binding site" evidence="11">
    <location>
        <position position="131"/>
    </location>
    <ligand>
        <name>substrate</name>
    </ligand>
</feature>
<name>A0A380K8U7_9STRE</name>
<keyword evidence="6 11" id="KW-0547">Nucleotide-binding</keyword>
<dbReference type="Proteomes" id="UP000254924">
    <property type="component" value="Unassembled WGS sequence"/>
</dbReference>
<dbReference type="EC" id="2.7.1.71" evidence="3 11"/>
<dbReference type="AlphaFoldDB" id="A0A380K8U7"/>
<dbReference type="PANTHER" id="PTHR21087:SF16">
    <property type="entry name" value="SHIKIMATE KINASE 1, CHLOROPLASTIC"/>
    <property type="match status" value="1"/>
</dbReference>
<organism evidence="12 13">
    <name type="scientific">Streptococcus hyointestinalis</name>
    <dbReference type="NCBI Taxonomy" id="1337"/>
    <lineage>
        <taxon>Bacteria</taxon>
        <taxon>Bacillati</taxon>
        <taxon>Bacillota</taxon>
        <taxon>Bacilli</taxon>
        <taxon>Lactobacillales</taxon>
        <taxon>Streptococcaceae</taxon>
        <taxon>Streptococcus</taxon>
    </lineage>
</organism>
<dbReference type="GO" id="GO:0008652">
    <property type="term" value="P:amino acid biosynthetic process"/>
    <property type="evidence" value="ECO:0007669"/>
    <property type="project" value="UniProtKB-KW"/>
</dbReference>
<dbReference type="InterPro" id="IPR023000">
    <property type="entry name" value="Shikimate_kinase_CS"/>
</dbReference>
<keyword evidence="11" id="KW-0460">Magnesium</keyword>
<evidence type="ECO:0000256" key="5">
    <source>
        <dbReference type="ARBA" id="ARBA00022679"/>
    </source>
</evidence>
<keyword evidence="5 11" id="KW-0808">Transferase</keyword>
<dbReference type="Pfam" id="PF01202">
    <property type="entry name" value="SKI"/>
    <property type="match status" value="1"/>
</dbReference>
<keyword evidence="11" id="KW-0963">Cytoplasm</keyword>
<comment type="subunit">
    <text evidence="11">Monomer.</text>
</comment>
<accession>A0A380K8U7</accession>
<feature type="binding site" evidence="11">
    <location>
        <position position="73"/>
    </location>
    <ligand>
        <name>substrate</name>
    </ligand>
</feature>
<evidence type="ECO:0000256" key="8">
    <source>
        <dbReference type="ARBA" id="ARBA00022840"/>
    </source>
</evidence>
<comment type="caution">
    <text evidence="11">Lacks conserved residue(s) required for the propagation of feature annotation.</text>
</comment>
<dbReference type="GO" id="GO:0009423">
    <property type="term" value="P:chorismate biosynthetic process"/>
    <property type="evidence" value="ECO:0007669"/>
    <property type="project" value="UniProtKB-UniRule"/>
</dbReference>
<evidence type="ECO:0000256" key="2">
    <source>
        <dbReference type="ARBA" id="ARBA00006997"/>
    </source>
</evidence>
<evidence type="ECO:0000256" key="9">
    <source>
        <dbReference type="ARBA" id="ARBA00023141"/>
    </source>
</evidence>
<dbReference type="GO" id="GO:0009073">
    <property type="term" value="P:aromatic amino acid family biosynthetic process"/>
    <property type="evidence" value="ECO:0007669"/>
    <property type="project" value="UniProtKB-KW"/>
</dbReference>
<dbReference type="EMBL" id="UHFN01000007">
    <property type="protein sequence ID" value="SUN61341.1"/>
    <property type="molecule type" value="Genomic_DNA"/>
</dbReference>
<dbReference type="PRINTS" id="PR01100">
    <property type="entry name" value="SHIKIMTKNASE"/>
</dbReference>
<keyword evidence="9 11" id="KW-0057">Aromatic amino acid biosynthesis</keyword>
<keyword evidence="7 11" id="KW-0418">Kinase</keyword>